<dbReference type="InterPro" id="IPR025669">
    <property type="entry name" value="AAA_dom"/>
</dbReference>
<feature type="domain" description="Large polyvalent protein-associated" evidence="6">
    <location>
        <begin position="263"/>
        <end position="329"/>
    </location>
</feature>
<dbReference type="BioCyc" id="FPRA718252:G1375-864-MONOMER"/>
<dbReference type="InterPro" id="IPR050678">
    <property type="entry name" value="DNA_Partitioning_ATPase"/>
</dbReference>
<name>D4K4Y7_9FIRM</name>
<dbReference type="AlphaFoldDB" id="D4K4Y7"/>
<dbReference type="SUPFAM" id="SSF52540">
    <property type="entry name" value="P-loop containing nucleoside triphosphate hydrolases"/>
    <property type="match status" value="1"/>
</dbReference>
<protein>
    <recommendedName>
        <fullName evidence="4">Sporulation initiation inhibitor protein Soj</fullName>
    </recommendedName>
</protein>
<dbReference type="EMBL" id="FP929045">
    <property type="protein sequence ID" value="CBK98580.1"/>
    <property type="molecule type" value="Genomic_DNA"/>
</dbReference>
<evidence type="ECO:0000256" key="4">
    <source>
        <dbReference type="ARBA" id="ARBA00071824"/>
    </source>
</evidence>
<accession>D4K4Y7</accession>
<evidence type="ECO:0000256" key="2">
    <source>
        <dbReference type="ARBA" id="ARBA00049360"/>
    </source>
</evidence>
<dbReference type="KEGG" id="fpr:FP2_10270"/>
<sequence>MNTQIIAIANQKGGVGKTTTCANLGIGLAQAGKKVLLIDGDPQGSLTISLGNPQPDKLPFTLSDAMGKILMDQPIRPGEGILHHAEGVDLMPADIQLSGMEVSLVNAMSRETILRQYLDTLKGQYSHILIDCQPSLGMLTVNALAAANRIIIPVQAEYLPAKGLEQLLSTVNKVKRQINPKLQIDGILLTMVDNRTNFAKEIAALLRDTYGSKIRIFGTEIPHSVRAKEISAEGKSIFAHDPGGKVAEGYRNLTDFYPEIQTQDEQAAWELGGKGYLAIQFCEDGWDYTLYHSDYSVMDGGQLDAPELTIQEAREQILEAHHMEKGRRLLQDYDAVMDKVAEAEELSADHRPSTLEKLAALASDTPAPKSSARSAPEL</sequence>
<evidence type="ECO:0000313" key="8">
    <source>
        <dbReference type="Proteomes" id="UP000008804"/>
    </source>
</evidence>
<dbReference type="PANTHER" id="PTHR13696">
    <property type="entry name" value="P-LOOP CONTAINING NUCLEOSIDE TRIPHOSPHATE HYDROLASE"/>
    <property type="match status" value="1"/>
</dbReference>
<evidence type="ECO:0000259" key="6">
    <source>
        <dbReference type="Pfam" id="PF18830"/>
    </source>
</evidence>
<gene>
    <name evidence="7" type="ORF">FP2_10270</name>
</gene>
<comment type="catalytic activity">
    <reaction evidence="2">
        <text>ATP + H2O = ADP + phosphate + H(+)</text>
        <dbReference type="Rhea" id="RHEA:13065"/>
        <dbReference type="ChEBI" id="CHEBI:15377"/>
        <dbReference type="ChEBI" id="CHEBI:15378"/>
        <dbReference type="ChEBI" id="CHEBI:30616"/>
        <dbReference type="ChEBI" id="CHEBI:43474"/>
        <dbReference type="ChEBI" id="CHEBI:456216"/>
    </reaction>
</comment>
<evidence type="ECO:0000256" key="1">
    <source>
        <dbReference type="ARBA" id="ARBA00006976"/>
    </source>
</evidence>
<dbReference type="Pfam" id="PF18830">
    <property type="entry name" value="LPD16"/>
    <property type="match status" value="1"/>
</dbReference>
<evidence type="ECO:0000256" key="3">
    <source>
        <dbReference type="ARBA" id="ARBA00062323"/>
    </source>
</evidence>
<reference evidence="7 8" key="1">
    <citation type="submission" date="2010-03" db="EMBL/GenBank/DDBJ databases">
        <title>The genome sequence of Faecalibacterium prausnitzii L2/6.</title>
        <authorList>
            <consortium name="metaHIT consortium -- http://www.metahit.eu/"/>
            <person name="Pajon A."/>
            <person name="Turner K."/>
            <person name="Parkhill J."/>
            <person name="Duncan S."/>
            <person name="Flint H."/>
        </authorList>
    </citation>
    <scope>NUCLEOTIDE SEQUENCE [LARGE SCALE GENOMIC DNA]</scope>
    <source>
        <strain evidence="8">L2-6</strain>
    </source>
</reference>
<organism evidence="7 8">
    <name type="scientific">Faecalibacterium prausnitzii L2-6</name>
    <dbReference type="NCBI Taxonomy" id="718252"/>
    <lineage>
        <taxon>Bacteria</taxon>
        <taxon>Bacillati</taxon>
        <taxon>Bacillota</taxon>
        <taxon>Clostridia</taxon>
        <taxon>Eubacteriales</taxon>
        <taxon>Oscillospiraceae</taxon>
        <taxon>Faecalibacterium</taxon>
    </lineage>
</organism>
<dbReference type="HOGENOM" id="CLU_037612_1_2_9"/>
<dbReference type="PATRIC" id="fig|718252.3.peg.2372"/>
<dbReference type="InterPro" id="IPR040568">
    <property type="entry name" value="LPD16"/>
</dbReference>
<dbReference type="PANTHER" id="PTHR13696:SF99">
    <property type="entry name" value="COBYRINIC ACID AC-DIAMIDE SYNTHASE"/>
    <property type="match status" value="1"/>
</dbReference>
<dbReference type="Gene3D" id="3.40.50.300">
    <property type="entry name" value="P-loop containing nucleotide triphosphate hydrolases"/>
    <property type="match status" value="1"/>
</dbReference>
<dbReference type="FunFam" id="3.40.50.300:FF:000285">
    <property type="entry name" value="Sporulation initiation inhibitor Soj"/>
    <property type="match status" value="1"/>
</dbReference>
<proteinExistence type="inferred from homology"/>
<reference evidence="7 8" key="2">
    <citation type="submission" date="2010-03" db="EMBL/GenBank/DDBJ databases">
        <authorList>
            <person name="Pajon A."/>
        </authorList>
    </citation>
    <scope>NUCLEOTIDE SEQUENCE [LARGE SCALE GENOMIC DNA]</scope>
    <source>
        <strain evidence="8">L2-6</strain>
    </source>
</reference>
<keyword evidence="8" id="KW-1185">Reference proteome</keyword>
<dbReference type="Pfam" id="PF13614">
    <property type="entry name" value="AAA_31"/>
    <property type="match status" value="1"/>
</dbReference>
<evidence type="ECO:0000313" key="7">
    <source>
        <dbReference type="EMBL" id="CBK98580.1"/>
    </source>
</evidence>
<evidence type="ECO:0000259" key="5">
    <source>
        <dbReference type="Pfam" id="PF13614"/>
    </source>
</evidence>
<dbReference type="InterPro" id="IPR027417">
    <property type="entry name" value="P-loop_NTPase"/>
</dbReference>
<dbReference type="STRING" id="718252.FP2_10270"/>
<dbReference type="eggNOG" id="COG1192">
    <property type="taxonomic scope" value="Bacteria"/>
</dbReference>
<comment type="subunit">
    <text evidence="3">Dimerizes in the presence of ATP but not ADP; ATP-binding is required for double-stranded (ds)DNA-binding. Interacts with DnaA.</text>
</comment>
<feature type="domain" description="AAA" evidence="5">
    <location>
        <begin position="4"/>
        <end position="184"/>
    </location>
</feature>
<dbReference type="CDD" id="cd02042">
    <property type="entry name" value="ParAB_family"/>
    <property type="match status" value="1"/>
</dbReference>
<dbReference type="Proteomes" id="UP000008804">
    <property type="component" value="Chromosome"/>
</dbReference>
<comment type="similarity">
    <text evidence="1">Belongs to the ParA family.</text>
</comment>